<dbReference type="Gene3D" id="2.30.40.10">
    <property type="entry name" value="Urease, subunit C, domain 1"/>
    <property type="match status" value="1"/>
</dbReference>
<feature type="non-terminal residue" evidence="2">
    <location>
        <position position="389"/>
    </location>
</feature>
<organism evidence="2 3">
    <name type="scientific">Elysia marginata</name>
    <dbReference type="NCBI Taxonomy" id="1093978"/>
    <lineage>
        <taxon>Eukaryota</taxon>
        <taxon>Metazoa</taxon>
        <taxon>Spiralia</taxon>
        <taxon>Lophotrochozoa</taxon>
        <taxon>Mollusca</taxon>
        <taxon>Gastropoda</taxon>
        <taxon>Heterobranchia</taxon>
        <taxon>Euthyneura</taxon>
        <taxon>Panpulmonata</taxon>
        <taxon>Sacoglossa</taxon>
        <taxon>Placobranchoidea</taxon>
        <taxon>Plakobranchidae</taxon>
        <taxon>Elysia</taxon>
    </lineage>
</organism>
<reference evidence="2 3" key="1">
    <citation type="journal article" date="2021" name="Elife">
        <title>Chloroplast acquisition without the gene transfer in kleptoplastic sea slugs, Plakobranchus ocellatus.</title>
        <authorList>
            <person name="Maeda T."/>
            <person name="Takahashi S."/>
            <person name="Yoshida T."/>
            <person name="Shimamura S."/>
            <person name="Takaki Y."/>
            <person name="Nagai Y."/>
            <person name="Toyoda A."/>
            <person name="Suzuki Y."/>
            <person name="Arimoto A."/>
            <person name="Ishii H."/>
            <person name="Satoh N."/>
            <person name="Nishiyama T."/>
            <person name="Hasebe M."/>
            <person name="Maruyama T."/>
            <person name="Minagawa J."/>
            <person name="Obokata J."/>
            <person name="Shigenobu S."/>
        </authorList>
    </citation>
    <scope>NUCLEOTIDE SEQUENCE [LARGE SCALE GENOMIC DNA]</scope>
</reference>
<gene>
    <name evidence="2" type="ORF">ElyMa_004946000</name>
</gene>
<evidence type="ECO:0000313" key="3">
    <source>
        <dbReference type="Proteomes" id="UP000762676"/>
    </source>
</evidence>
<dbReference type="InterPro" id="IPR032466">
    <property type="entry name" value="Metal_Hydrolase"/>
</dbReference>
<sequence>MPGMQRRRWMVRLLSVLGGLVALLAVVGSSTWFYLNPKPVGEQVFINGHILTMDDDNTVVEAMRLEGDRIVATGTTQAILQQAAEQANIIDLQGKTVTPGFIEAHGHFPGSGLKAVAEDVSSPPVGTVLTISDVLKRLRQRASETPPGEWVIGYGFDDSLVAEHRFMTREELDTVSTEHPIFVLHVSAHMAVINTRAQAVAGIDQDTVDPEGGEIVRNAADEFTGLLLETAHDPVRDMAFDFSAFKNLKVVQTSVDDYASQGVTTVQSGKATESFYRPLRLLSRLGVIQQRVVVWPDLDLARSIDAGKIARHQSDKLSVGALKLTTDGSIQGYTGYLSAPYHQTPSERATDFRGDPVMKADQLSRLVSEWHSKGWQLALHANGDAAIDN</sequence>
<dbReference type="SUPFAM" id="SSF51338">
    <property type="entry name" value="Composite domain of metallo-dependent hydrolases"/>
    <property type="match status" value="1"/>
</dbReference>
<dbReference type="Pfam" id="PF07969">
    <property type="entry name" value="Amidohydro_3"/>
    <property type="match status" value="1"/>
</dbReference>
<dbReference type="PANTHER" id="PTHR22642:SF2">
    <property type="entry name" value="PROTEIN LONG AFTER FAR-RED 3"/>
    <property type="match status" value="1"/>
</dbReference>
<dbReference type="InterPro" id="IPR013108">
    <property type="entry name" value="Amidohydro_3"/>
</dbReference>
<accession>A0AAV4J3C5</accession>
<keyword evidence="3" id="KW-1185">Reference proteome</keyword>
<dbReference type="InterPro" id="IPR011059">
    <property type="entry name" value="Metal-dep_hydrolase_composite"/>
</dbReference>
<dbReference type="EMBL" id="BMAT01009890">
    <property type="protein sequence ID" value="GFS15937.1"/>
    <property type="molecule type" value="Genomic_DNA"/>
</dbReference>
<dbReference type="Gene3D" id="3.10.310.70">
    <property type="match status" value="1"/>
</dbReference>
<proteinExistence type="predicted"/>
<name>A0AAV4J3C5_9GAST</name>
<dbReference type="Gene3D" id="3.20.20.140">
    <property type="entry name" value="Metal-dependent hydrolases"/>
    <property type="match status" value="1"/>
</dbReference>
<dbReference type="GO" id="GO:0016810">
    <property type="term" value="F:hydrolase activity, acting on carbon-nitrogen (but not peptide) bonds"/>
    <property type="evidence" value="ECO:0007669"/>
    <property type="project" value="InterPro"/>
</dbReference>
<dbReference type="AlphaFoldDB" id="A0AAV4J3C5"/>
<evidence type="ECO:0000259" key="1">
    <source>
        <dbReference type="Pfam" id="PF07969"/>
    </source>
</evidence>
<protein>
    <submittedName>
        <fullName evidence="2">Amidohydrolase family</fullName>
    </submittedName>
</protein>
<comment type="caution">
    <text evidence="2">The sequence shown here is derived from an EMBL/GenBank/DDBJ whole genome shotgun (WGS) entry which is preliminary data.</text>
</comment>
<dbReference type="PANTHER" id="PTHR22642">
    <property type="entry name" value="IMIDAZOLONEPROPIONASE"/>
    <property type="match status" value="1"/>
</dbReference>
<evidence type="ECO:0000313" key="2">
    <source>
        <dbReference type="EMBL" id="GFS15937.1"/>
    </source>
</evidence>
<dbReference type="SUPFAM" id="SSF51556">
    <property type="entry name" value="Metallo-dependent hydrolases"/>
    <property type="match status" value="1"/>
</dbReference>
<feature type="domain" description="Amidohydrolase 3" evidence="1">
    <location>
        <begin position="89"/>
        <end position="388"/>
    </location>
</feature>
<dbReference type="Proteomes" id="UP000762676">
    <property type="component" value="Unassembled WGS sequence"/>
</dbReference>